<feature type="coiled-coil region" evidence="1">
    <location>
        <begin position="64"/>
        <end position="101"/>
    </location>
</feature>
<dbReference type="PANTHER" id="PTHR23239">
    <property type="entry name" value="INTERMEDIATE FILAMENT"/>
    <property type="match status" value="1"/>
</dbReference>
<dbReference type="PANTHER" id="PTHR23239:SF367">
    <property type="entry name" value="KERATIN 15-RELATED"/>
    <property type="match status" value="1"/>
</dbReference>
<dbReference type="InterPro" id="IPR002957">
    <property type="entry name" value="Keratin_I"/>
</dbReference>
<keyword evidence="2" id="KW-1133">Transmembrane helix</keyword>
<evidence type="ECO:0000256" key="2">
    <source>
        <dbReference type="SAM" id="Phobius"/>
    </source>
</evidence>
<dbReference type="EMBL" id="GBXM01071521">
    <property type="protein sequence ID" value="JAH37056.1"/>
    <property type="molecule type" value="Transcribed_RNA"/>
</dbReference>
<protein>
    <submittedName>
        <fullName evidence="3">Uncharacterized protein</fullName>
    </submittedName>
</protein>
<dbReference type="GO" id="GO:0005856">
    <property type="term" value="C:cytoskeleton"/>
    <property type="evidence" value="ECO:0007669"/>
    <property type="project" value="TreeGrafter"/>
</dbReference>
<keyword evidence="2" id="KW-0812">Transmembrane</keyword>
<keyword evidence="1" id="KW-0175">Coiled coil</keyword>
<organism evidence="3">
    <name type="scientific">Anguilla anguilla</name>
    <name type="common">European freshwater eel</name>
    <name type="synonym">Muraena anguilla</name>
    <dbReference type="NCBI Taxonomy" id="7936"/>
    <lineage>
        <taxon>Eukaryota</taxon>
        <taxon>Metazoa</taxon>
        <taxon>Chordata</taxon>
        <taxon>Craniata</taxon>
        <taxon>Vertebrata</taxon>
        <taxon>Euteleostomi</taxon>
        <taxon>Actinopterygii</taxon>
        <taxon>Neopterygii</taxon>
        <taxon>Teleostei</taxon>
        <taxon>Anguilliformes</taxon>
        <taxon>Anguillidae</taxon>
        <taxon>Anguilla</taxon>
    </lineage>
</organism>
<sequence length="103" mass="11985">MADKSRKEWENWFQAKVICRGVKTNLIVVYIPVHIVFPLFQLTIFVIHFCFSIFCHFSQAEPLKQEVQANIETVQTTKTELTELKRTLQGLEIELQSQLSMVG</sequence>
<keyword evidence="2" id="KW-0472">Membrane</keyword>
<reference evidence="3" key="2">
    <citation type="journal article" date="2015" name="Fish Shellfish Immunol.">
        <title>Early steps in the European eel (Anguilla anguilla)-Vibrio vulnificus interaction in the gills: Role of the RtxA13 toxin.</title>
        <authorList>
            <person name="Callol A."/>
            <person name="Pajuelo D."/>
            <person name="Ebbesson L."/>
            <person name="Teles M."/>
            <person name="MacKenzie S."/>
            <person name="Amaro C."/>
        </authorList>
    </citation>
    <scope>NUCLEOTIDE SEQUENCE</scope>
</reference>
<dbReference type="GO" id="GO:0005198">
    <property type="term" value="F:structural molecule activity"/>
    <property type="evidence" value="ECO:0007669"/>
    <property type="project" value="InterPro"/>
</dbReference>
<evidence type="ECO:0000313" key="3">
    <source>
        <dbReference type="EMBL" id="JAH37056.1"/>
    </source>
</evidence>
<evidence type="ECO:0000256" key="1">
    <source>
        <dbReference type="SAM" id="Coils"/>
    </source>
</evidence>
<accession>A0A0E9S706</accession>
<reference evidence="3" key="1">
    <citation type="submission" date="2014-11" db="EMBL/GenBank/DDBJ databases">
        <authorList>
            <person name="Amaro Gonzalez C."/>
        </authorList>
    </citation>
    <scope>NUCLEOTIDE SEQUENCE</scope>
</reference>
<feature type="transmembrane region" description="Helical" evidence="2">
    <location>
        <begin position="35"/>
        <end position="55"/>
    </location>
</feature>
<dbReference type="AlphaFoldDB" id="A0A0E9S706"/>
<name>A0A0E9S706_ANGAN</name>
<proteinExistence type="predicted"/>
<dbReference type="Gene3D" id="1.20.5.500">
    <property type="entry name" value="Single helix bin"/>
    <property type="match status" value="1"/>
</dbReference>